<evidence type="ECO:0000313" key="4">
    <source>
        <dbReference type="Proteomes" id="UP000253506"/>
    </source>
</evidence>
<sequence length="126" mass="14408">METNSVIKNREAELPIPSKWRSTIAKIVDALVAKDYVLRSVVPNSELRSPDVASQMRSYIEDYGEKLISLSEKCWDSSVYIWQGKDWLALVDLSTDKEEVSDLVMQLSISELEADFKFTVEMVYVP</sequence>
<keyword evidence="5" id="KW-1185">Reference proteome</keyword>
<organism evidence="3 4">
    <name type="scientific">Marinomonas foliarum</name>
    <dbReference type="NCBI Taxonomy" id="491950"/>
    <lineage>
        <taxon>Bacteria</taxon>
        <taxon>Pseudomonadati</taxon>
        <taxon>Pseudomonadota</taxon>
        <taxon>Gammaproteobacteria</taxon>
        <taxon>Oceanospirillales</taxon>
        <taxon>Oceanospirillaceae</taxon>
        <taxon>Marinomonas</taxon>
    </lineage>
</organism>
<evidence type="ECO:0000313" key="2">
    <source>
        <dbReference type="EMBL" id="QRV24591.1"/>
    </source>
</evidence>
<accession>A0A369A2V8</accession>
<reference evidence="3 4" key="1">
    <citation type="submission" date="2018-07" db="EMBL/GenBank/DDBJ databases">
        <title>Genomic Encyclopedia of Type Strains, Phase III (KMG-III): the genomes of soil and plant-associated and newly described type strains.</title>
        <authorList>
            <person name="Whitman W."/>
        </authorList>
    </citation>
    <scope>NUCLEOTIDE SEQUENCE [LARGE SCALE GENOMIC DNA]</scope>
    <source>
        <strain evidence="3 4">CECT 7731</strain>
    </source>
</reference>
<dbReference type="EMBL" id="QPJQ01000012">
    <property type="protein sequence ID" value="RCX03549.1"/>
    <property type="molecule type" value="Genomic_DNA"/>
</dbReference>
<dbReference type="Pfam" id="PF24705">
    <property type="entry name" value="DUF7668"/>
    <property type="match status" value="1"/>
</dbReference>
<dbReference type="OrthoDB" id="1149888at2"/>
<dbReference type="RefSeq" id="WP_114411863.1">
    <property type="nucleotide sequence ID" value="NZ_CP070273.1"/>
</dbReference>
<feature type="domain" description="DUF7668" evidence="1">
    <location>
        <begin position="28"/>
        <end position="126"/>
    </location>
</feature>
<dbReference type="InterPro" id="IPR056085">
    <property type="entry name" value="DUF7668"/>
</dbReference>
<evidence type="ECO:0000259" key="1">
    <source>
        <dbReference type="Pfam" id="PF24705"/>
    </source>
</evidence>
<evidence type="ECO:0000313" key="5">
    <source>
        <dbReference type="Proteomes" id="UP000644167"/>
    </source>
</evidence>
<protein>
    <recommendedName>
        <fullName evidence="1">DUF7668 domain-containing protein</fullName>
    </recommendedName>
</protein>
<proteinExistence type="predicted"/>
<dbReference type="Proteomes" id="UP000253506">
    <property type="component" value="Unassembled WGS sequence"/>
</dbReference>
<dbReference type="AlphaFoldDB" id="A0A369A2V8"/>
<dbReference type="Proteomes" id="UP000644167">
    <property type="component" value="Chromosome"/>
</dbReference>
<name>A0A369A2V8_9GAMM</name>
<gene>
    <name evidence="3" type="ORF">DFP77_11287</name>
    <name evidence="2" type="ORF">JSY38_03375</name>
</gene>
<evidence type="ECO:0000313" key="3">
    <source>
        <dbReference type="EMBL" id="RCX03549.1"/>
    </source>
</evidence>
<reference evidence="2 5" key="2">
    <citation type="submission" date="2021-02" db="EMBL/GenBank/DDBJ databases">
        <title>The genome of Marinomonas foliarum JZW.</title>
        <authorList>
            <person name="Sun M."/>
        </authorList>
    </citation>
    <scope>NUCLEOTIDE SEQUENCE [LARGE SCALE GENOMIC DNA]</scope>
    <source>
        <strain evidence="2 5">JZW</strain>
    </source>
</reference>
<dbReference type="EMBL" id="CP070273">
    <property type="protein sequence ID" value="QRV24591.1"/>
    <property type="molecule type" value="Genomic_DNA"/>
</dbReference>